<accession>A0ABW1CV60</accession>
<dbReference type="Proteomes" id="UP001596058">
    <property type="component" value="Unassembled WGS sequence"/>
</dbReference>
<organism evidence="1 2">
    <name type="scientific">Nonomuraea insulae</name>
    <dbReference type="NCBI Taxonomy" id="1616787"/>
    <lineage>
        <taxon>Bacteria</taxon>
        <taxon>Bacillati</taxon>
        <taxon>Actinomycetota</taxon>
        <taxon>Actinomycetes</taxon>
        <taxon>Streptosporangiales</taxon>
        <taxon>Streptosporangiaceae</taxon>
        <taxon>Nonomuraea</taxon>
    </lineage>
</organism>
<comment type="caution">
    <text evidence="1">The sequence shown here is derived from an EMBL/GenBank/DDBJ whole genome shotgun (WGS) entry which is preliminary data.</text>
</comment>
<proteinExistence type="predicted"/>
<keyword evidence="2" id="KW-1185">Reference proteome</keyword>
<protein>
    <submittedName>
        <fullName evidence="1">Uncharacterized protein</fullName>
    </submittedName>
</protein>
<sequence>MQRVFSEALARKTSLRDGLTSELGADVALTILFSETYNLLLHSRGWSRARWRGWAFDALVGLLTTLPRPVQTLEE</sequence>
<reference evidence="2" key="1">
    <citation type="journal article" date="2019" name="Int. J. Syst. Evol. Microbiol.">
        <title>The Global Catalogue of Microorganisms (GCM) 10K type strain sequencing project: providing services to taxonomists for standard genome sequencing and annotation.</title>
        <authorList>
            <consortium name="The Broad Institute Genomics Platform"/>
            <consortium name="The Broad Institute Genome Sequencing Center for Infectious Disease"/>
            <person name="Wu L."/>
            <person name="Ma J."/>
        </authorList>
    </citation>
    <scope>NUCLEOTIDE SEQUENCE [LARGE SCALE GENOMIC DNA]</scope>
    <source>
        <strain evidence="2">CCUG 53903</strain>
    </source>
</reference>
<evidence type="ECO:0000313" key="1">
    <source>
        <dbReference type="EMBL" id="MFC5828803.1"/>
    </source>
</evidence>
<dbReference type="RefSeq" id="WP_379518302.1">
    <property type="nucleotide sequence ID" value="NZ_JBHSPA010000041.1"/>
</dbReference>
<gene>
    <name evidence="1" type="ORF">ACFPZ3_33465</name>
</gene>
<name>A0ABW1CV60_9ACTN</name>
<evidence type="ECO:0000313" key="2">
    <source>
        <dbReference type="Proteomes" id="UP001596058"/>
    </source>
</evidence>
<dbReference type="EMBL" id="JBHSPA010000041">
    <property type="protein sequence ID" value="MFC5828803.1"/>
    <property type="molecule type" value="Genomic_DNA"/>
</dbReference>